<feature type="coiled-coil region" evidence="1">
    <location>
        <begin position="60"/>
        <end position="96"/>
    </location>
</feature>
<comment type="caution">
    <text evidence="2">The sequence shown here is derived from an EMBL/GenBank/DDBJ whole genome shotgun (WGS) entry which is preliminary data.</text>
</comment>
<sequence>MKIPDAYFGGGLGQRVAQPAPALHTDASGDVAVGQAAQLLGQNLLQTATDQNEFQGRIDLQQAHDLKAEMERKQREQEAELKAQAKERELAAAKREYLNFAPQLSALQQKIVDDPDTAPEDYPAAFRDQAQKLASDTLYPKLNEHQRNTIESQVMEHINQGSEQIYKTGQQEINDGAWAESIATLDALKNDPTKDVRTKIAIIKDDNFFGDTGRPAHDIEDTRQKAIQEIITEDAAHRFNALKPNTKAKDPIKASLSMLDTFRQQITATDANGQYTYNPEWDQKTREEYVSMALAKKQALEAQAEQLRRERDTQAKQEATNLVMELKDKVKTGWIPTTAADYKFVATVRKYSALSPSLSRQYSDAMSYTTDFGKRMELKKADPLGVAAAEHGVQLPALNMLDVTNLPKQIAGRLAVAKQLGVNAVFRGDEIKALSEYLQTLPARDQVKLISTISRPLGPAISSATFNSAAEQVRLAHPDQAVMFKLYASGKPAEAQLYAEGRSYLNGEKKDFLKDKFGAIQQDMTDRINKQLGSALAAMPEARNTTRDAVATVYLAEAQRRNAPLDSVDKDLLTDVVRRVAGNTVHTGAAYFGSGKTTIVPDGMNGDQFLNSIKAITPKDIAKRGGIDGMNDADAARFLKSSAWHEWNGGYTFVRDGKPLYGKSGRPFVFRLDDGIGAR</sequence>
<evidence type="ECO:0000313" key="3">
    <source>
        <dbReference type="Proteomes" id="UP000420562"/>
    </source>
</evidence>
<feature type="coiled-coil region" evidence="1">
    <location>
        <begin position="290"/>
        <end position="329"/>
    </location>
</feature>
<protein>
    <submittedName>
        <fullName evidence="2">Uncharacterized protein</fullName>
    </submittedName>
</protein>
<dbReference type="AlphaFoldDB" id="A0A7J4ZRR3"/>
<evidence type="ECO:0000313" key="2">
    <source>
        <dbReference type="EMBL" id="KAB0665655.1"/>
    </source>
</evidence>
<organism evidence="2 3">
    <name type="scientific">Oryzomonas japonica</name>
    <dbReference type="NCBI Taxonomy" id="2603858"/>
    <lineage>
        <taxon>Bacteria</taxon>
        <taxon>Pseudomonadati</taxon>
        <taxon>Thermodesulfobacteriota</taxon>
        <taxon>Desulfuromonadia</taxon>
        <taxon>Geobacterales</taxon>
        <taxon>Geobacteraceae</taxon>
        <taxon>Oryzomonas</taxon>
    </lineage>
</organism>
<gene>
    <name evidence="2" type="ORF">F6V25_08000</name>
</gene>
<proteinExistence type="predicted"/>
<keyword evidence="1" id="KW-0175">Coiled coil</keyword>
<name>A0A7J4ZRR3_9BACT</name>
<accession>A0A7J4ZRR3</accession>
<dbReference type="EMBL" id="VZQZ01000004">
    <property type="protein sequence ID" value="KAB0665655.1"/>
    <property type="molecule type" value="Genomic_DNA"/>
</dbReference>
<reference evidence="2 3" key="1">
    <citation type="submission" date="2019-09" db="EMBL/GenBank/DDBJ databases">
        <title>Geobacter sp. Red96, a novel strain isolated from paddy soil.</title>
        <authorList>
            <person name="Xu Z."/>
            <person name="Masuda Y."/>
            <person name="Itoh H."/>
            <person name="Senoo K."/>
        </authorList>
    </citation>
    <scope>NUCLEOTIDE SEQUENCE [LARGE SCALE GENOMIC DNA]</scope>
    <source>
        <strain evidence="2 3">Red96</strain>
    </source>
</reference>
<dbReference type="RefSeq" id="WP_151128096.1">
    <property type="nucleotide sequence ID" value="NZ_VZQZ01000004.1"/>
</dbReference>
<evidence type="ECO:0000256" key="1">
    <source>
        <dbReference type="SAM" id="Coils"/>
    </source>
</evidence>
<dbReference type="Proteomes" id="UP000420562">
    <property type="component" value="Unassembled WGS sequence"/>
</dbReference>
<keyword evidence="3" id="KW-1185">Reference proteome</keyword>